<dbReference type="Proteomes" id="UP000269097">
    <property type="component" value="Chromosome"/>
</dbReference>
<dbReference type="Gene3D" id="3.40.50.10350">
    <property type="entry name" value="Glycerate kinase, domain 1"/>
    <property type="match status" value="1"/>
</dbReference>
<dbReference type="InterPro" id="IPR004381">
    <property type="entry name" value="Glycerate_kinase"/>
</dbReference>
<evidence type="ECO:0000256" key="3">
    <source>
        <dbReference type="ARBA" id="ARBA00022777"/>
    </source>
</evidence>
<evidence type="ECO:0000256" key="2">
    <source>
        <dbReference type="ARBA" id="ARBA00022679"/>
    </source>
</evidence>
<dbReference type="PANTHER" id="PTHR21599">
    <property type="entry name" value="GLYCERATE KINASE"/>
    <property type="match status" value="1"/>
</dbReference>
<evidence type="ECO:0000313" key="6">
    <source>
        <dbReference type="Proteomes" id="UP000269097"/>
    </source>
</evidence>
<organism evidence="5 6">
    <name type="scientific">Cohnella candidum</name>
    <dbReference type="NCBI Taxonomy" id="2674991"/>
    <lineage>
        <taxon>Bacteria</taxon>
        <taxon>Bacillati</taxon>
        <taxon>Bacillota</taxon>
        <taxon>Bacilli</taxon>
        <taxon>Bacillales</taxon>
        <taxon>Paenibacillaceae</taxon>
        <taxon>Cohnella</taxon>
    </lineage>
</organism>
<dbReference type="SUPFAM" id="SSF110738">
    <property type="entry name" value="Glycerate kinase I"/>
    <property type="match status" value="1"/>
</dbReference>
<reference evidence="5 6" key="1">
    <citation type="submission" date="2018-10" db="EMBL/GenBank/DDBJ databases">
        <title>Genome Sequence of Cohnella sp.</title>
        <authorList>
            <person name="Srinivasan S."/>
            <person name="Kim M.K."/>
        </authorList>
    </citation>
    <scope>NUCLEOTIDE SEQUENCE [LARGE SCALE GENOMIC DNA]</scope>
    <source>
        <strain evidence="5 6">18JY8-7</strain>
    </source>
</reference>
<dbReference type="GO" id="GO:0031388">
    <property type="term" value="P:organic acid phosphorylation"/>
    <property type="evidence" value="ECO:0007669"/>
    <property type="project" value="UniProtKB-UniRule"/>
</dbReference>
<dbReference type="NCBIfam" id="TIGR00045">
    <property type="entry name" value="glycerate kinase"/>
    <property type="match status" value="1"/>
</dbReference>
<dbReference type="PIRSF" id="PIRSF006078">
    <property type="entry name" value="GlxK"/>
    <property type="match status" value="1"/>
</dbReference>
<dbReference type="InterPro" id="IPR018197">
    <property type="entry name" value="Glycerate_kinase_RE-like"/>
</dbReference>
<sequence>MRIIVAPDSFKGSATARELCECIRAGIQDADPNAEAILMPMADGGEGTVDNLVLATGGKTIRRRVSDPLGRPVEAAYGVLGDGVTAVIEAAQASGLTLLKPEERNPLLTSSYGTGELILHALEAGYRRFLIGLGGSAVNDGGAGMLRALGMRLLNADGEPLPDGGGALAELSGIDLSGLDPRLAEAEFKMANDVSNPLCGPQGASSVFGPQKGATPEMIRQLDEGLLRYGKVLSQATGTEVAELPGSGAAGGMGAALLSVLKAESRPGIEWVMELTRFEEHLRTADLVITGEGRLDKQTKFGKAIAGICGKARLYDVSVIALCGSLEVSAEEIEEMGLLAAFSVLPGPCSLEDATVHVAAWTRRQTGQILRILLSGRQAVRKDPDRLPRS</sequence>
<keyword evidence="3 4" id="KW-0418">Kinase</keyword>
<dbReference type="AlphaFoldDB" id="A0A3G3JUZ3"/>
<name>A0A3G3JUZ3_9BACL</name>
<dbReference type="InterPro" id="IPR018193">
    <property type="entry name" value="Glyc_kinase_flavodox-like_fold"/>
</dbReference>
<dbReference type="Pfam" id="PF02595">
    <property type="entry name" value="Gly_kinase"/>
    <property type="match status" value="1"/>
</dbReference>
<dbReference type="GO" id="GO:0008887">
    <property type="term" value="F:glycerate kinase activity"/>
    <property type="evidence" value="ECO:0007669"/>
    <property type="project" value="UniProtKB-UniRule"/>
</dbReference>
<dbReference type="InterPro" id="IPR036129">
    <property type="entry name" value="Glycerate_kinase_sf"/>
</dbReference>
<keyword evidence="6" id="KW-1185">Reference proteome</keyword>
<dbReference type="EMBL" id="CP033433">
    <property type="protein sequence ID" value="AYQ72060.1"/>
    <property type="molecule type" value="Genomic_DNA"/>
</dbReference>
<comment type="similarity">
    <text evidence="1 4">Belongs to the glycerate kinase type-1 family.</text>
</comment>
<gene>
    <name evidence="5" type="ORF">EAV92_05430</name>
</gene>
<evidence type="ECO:0000256" key="4">
    <source>
        <dbReference type="PIRNR" id="PIRNR006078"/>
    </source>
</evidence>
<evidence type="ECO:0000256" key="1">
    <source>
        <dbReference type="ARBA" id="ARBA00006284"/>
    </source>
</evidence>
<accession>A0A3G3JUZ3</accession>
<proteinExistence type="inferred from homology"/>
<dbReference type="KEGG" id="coh:EAV92_05430"/>
<keyword evidence="2 4" id="KW-0808">Transferase</keyword>
<dbReference type="PANTHER" id="PTHR21599:SF0">
    <property type="entry name" value="GLYCERATE KINASE"/>
    <property type="match status" value="1"/>
</dbReference>
<dbReference type="Gene3D" id="3.90.1510.10">
    <property type="entry name" value="Glycerate kinase, domain 2"/>
    <property type="match status" value="1"/>
</dbReference>
<protein>
    <submittedName>
        <fullName evidence="5">Glycerate kinase</fullName>
    </submittedName>
</protein>
<evidence type="ECO:0000313" key="5">
    <source>
        <dbReference type="EMBL" id="AYQ72060.1"/>
    </source>
</evidence>
<dbReference type="RefSeq" id="WP_123040120.1">
    <property type="nucleotide sequence ID" value="NZ_CP033433.1"/>
</dbReference>